<evidence type="ECO:0000313" key="1">
    <source>
        <dbReference type="Proteomes" id="UP000887540"/>
    </source>
</evidence>
<evidence type="ECO:0000313" key="2">
    <source>
        <dbReference type="WBParaSite" id="ACRNAN_scaffold1692.g24414.t1"/>
    </source>
</evidence>
<dbReference type="AlphaFoldDB" id="A0A914D142"/>
<organism evidence="1 2">
    <name type="scientific">Acrobeloides nanus</name>
    <dbReference type="NCBI Taxonomy" id="290746"/>
    <lineage>
        <taxon>Eukaryota</taxon>
        <taxon>Metazoa</taxon>
        <taxon>Ecdysozoa</taxon>
        <taxon>Nematoda</taxon>
        <taxon>Chromadorea</taxon>
        <taxon>Rhabditida</taxon>
        <taxon>Tylenchina</taxon>
        <taxon>Cephalobomorpha</taxon>
        <taxon>Cephaloboidea</taxon>
        <taxon>Cephalobidae</taxon>
        <taxon>Acrobeloides</taxon>
    </lineage>
</organism>
<dbReference type="WBParaSite" id="ACRNAN_scaffold1692.g24414.t1">
    <property type="protein sequence ID" value="ACRNAN_scaffold1692.g24414.t1"/>
    <property type="gene ID" value="ACRNAN_scaffold1692.g24414"/>
</dbReference>
<reference evidence="2" key="1">
    <citation type="submission" date="2022-11" db="UniProtKB">
        <authorList>
            <consortium name="WormBaseParasite"/>
        </authorList>
    </citation>
    <scope>IDENTIFICATION</scope>
</reference>
<name>A0A914D142_9BILA</name>
<dbReference type="Proteomes" id="UP000887540">
    <property type="component" value="Unplaced"/>
</dbReference>
<sequence length="74" mass="8492">MCSPECGRFDDAQMDMSVTSCGTLNEHIRCEKYRLVTLQLTISSYYRATCDNYLNFIGDILGSEIFYICFFGYG</sequence>
<accession>A0A914D142</accession>
<protein>
    <submittedName>
        <fullName evidence="2">Uncharacterized protein</fullName>
    </submittedName>
</protein>
<proteinExistence type="predicted"/>
<keyword evidence="1" id="KW-1185">Reference proteome</keyword>